<reference evidence="1 2" key="1">
    <citation type="submission" date="2018-07" db="EMBL/GenBank/DDBJ databases">
        <title>Genomic Encyclopedia of Type Strains, Phase III (KMG-III): the genomes of soil and plant-associated and newly described type strains.</title>
        <authorList>
            <person name="Whitman W."/>
        </authorList>
    </citation>
    <scope>NUCLEOTIDE SEQUENCE [LARGE SCALE GENOMIC DNA]</scope>
    <source>
        <strain evidence="1 2">CECT 8333</strain>
    </source>
</reference>
<keyword evidence="2" id="KW-1185">Reference proteome</keyword>
<proteinExistence type="predicted"/>
<evidence type="ECO:0000313" key="2">
    <source>
        <dbReference type="Proteomes" id="UP000253090"/>
    </source>
</evidence>
<organism evidence="1 2">
    <name type="scientific">Fontibacillus phaseoli</name>
    <dbReference type="NCBI Taxonomy" id="1416533"/>
    <lineage>
        <taxon>Bacteria</taxon>
        <taxon>Bacillati</taxon>
        <taxon>Bacillota</taxon>
        <taxon>Bacilli</taxon>
        <taxon>Bacillales</taxon>
        <taxon>Paenibacillaceae</taxon>
        <taxon>Fontibacillus</taxon>
    </lineage>
</organism>
<dbReference type="AlphaFoldDB" id="A0A369B525"/>
<comment type="caution">
    <text evidence="1">The sequence shown here is derived from an EMBL/GenBank/DDBJ whole genome shotgun (WGS) entry which is preliminary data.</text>
</comment>
<accession>A0A369B525</accession>
<dbReference type="RefSeq" id="WP_114498382.1">
    <property type="nucleotide sequence ID" value="NZ_QPJW01000012.1"/>
</dbReference>
<sequence length="63" mass="7228">MKIVYPFFQNPDGPYSTLFGSLFIRKIGIQDDNTSIRILELGINDAHPGEFYRLPPQVQSQFP</sequence>
<gene>
    <name evidence="1" type="ORF">DFP94_11245</name>
</gene>
<dbReference type="EMBL" id="QPJW01000012">
    <property type="protein sequence ID" value="RCX16425.1"/>
    <property type="molecule type" value="Genomic_DNA"/>
</dbReference>
<evidence type="ECO:0000313" key="1">
    <source>
        <dbReference type="EMBL" id="RCX16425.1"/>
    </source>
</evidence>
<protein>
    <submittedName>
        <fullName evidence="1">Uncharacterized protein</fullName>
    </submittedName>
</protein>
<name>A0A369B525_9BACL</name>
<dbReference type="Proteomes" id="UP000253090">
    <property type="component" value="Unassembled WGS sequence"/>
</dbReference>